<dbReference type="Proteomes" id="UP000199608">
    <property type="component" value="Unassembled WGS sequence"/>
</dbReference>
<dbReference type="SUPFAM" id="SSF54211">
    <property type="entry name" value="Ribosomal protein S5 domain 2-like"/>
    <property type="match status" value="1"/>
</dbReference>
<dbReference type="GO" id="GO:0005829">
    <property type="term" value="C:cytosol"/>
    <property type="evidence" value="ECO:0007669"/>
    <property type="project" value="TreeGrafter"/>
</dbReference>
<dbReference type="GO" id="GO:0006012">
    <property type="term" value="P:galactose metabolic process"/>
    <property type="evidence" value="ECO:0007669"/>
    <property type="project" value="TreeGrafter"/>
</dbReference>
<proteinExistence type="predicted"/>
<dbReference type="PANTHER" id="PTHR10457:SF7">
    <property type="entry name" value="GALACTOKINASE-RELATED"/>
    <property type="match status" value="1"/>
</dbReference>
<gene>
    <name evidence="5" type="ORF">SAMN04487931_103366</name>
</gene>
<keyword evidence="3" id="KW-0067">ATP-binding</keyword>
<dbReference type="PANTHER" id="PTHR10457">
    <property type="entry name" value="MEVALONATE KINASE/GALACTOKINASE"/>
    <property type="match status" value="1"/>
</dbReference>
<dbReference type="GO" id="GO:0005524">
    <property type="term" value="F:ATP binding"/>
    <property type="evidence" value="ECO:0007669"/>
    <property type="project" value="UniProtKB-KW"/>
</dbReference>
<dbReference type="InterPro" id="IPR006204">
    <property type="entry name" value="GHMP_kinase_N_dom"/>
</dbReference>
<evidence type="ECO:0000256" key="1">
    <source>
        <dbReference type="ARBA" id="ARBA00022741"/>
    </source>
</evidence>
<dbReference type="EMBL" id="FNLL01000003">
    <property type="protein sequence ID" value="SDT98815.1"/>
    <property type="molecule type" value="Genomic_DNA"/>
</dbReference>
<dbReference type="SUPFAM" id="SSF55060">
    <property type="entry name" value="GHMP Kinase, C-terminal domain"/>
    <property type="match status" value="1"/>
</dbReference>
<dbReference type="InterPro" id="IPR020568">
    <property type="entry name" value="Ribosomal_Su5_D2-typ_SF"/>
</dbReference>
<dbReference type="GO" id="GO:0004335">
    <property type="term" value="F:galactokinase activity"/>
    <property type="evidence" value="ECO:0007669"/>
    <property type="project" value="TreeGrafter"/>
</dbReference>
<evidence type="ECO:0000256" key="3">
    <source>
        <dbReference type="ARBA" id="ARBA00022840"/>
    </source>
</evidence>
<dbReference type="RefSeq" id="WP_092231944.1">
    <property type="nucleotide sequence ID" value="NZ_FNLL01000003.1"/>
</dbReference>
<dbReference type="InterPro" id="IPR036554">
    <property type="entry name" value="GHMP_kinase_C_sf"/>
</dbReference>
<keyword evidence="1" id="KW-0547">Nucleotide-binding</keyword>
<evidence type="ECO:0000259" key="4">
    <source>
        <dbReference type="Pfam" id="PF00288"/>
    </source>
</evidence>
<evidence type="ECO:0000313" key="6">
    <source>
        <dbReference type="Proteomes" id="UP000199608"/>
    </source>
</evidence>
<dbReference type="PRINTS" id="PR00959">
    <property type="entry name" value="MEVGALKINASE"/>
</dbReference>
<keyword evidence="6" id="KW-1185">Reference proteome</keyword>
<sequence>MNFKKILEHQKIHASVPCRVDLGGTLDISTFYLPMNHMSPSTFNIALDLRTVVWLSPWQKGYVKVSSRGFEAAVFKKDEAPFNHPMGLMFAVAKYFDAHGVHIHIESASPPKSALGGSSAAAVAIIAAFFKALGNPIDPKQIAWLAHYTEASVAGVPCGMQDQLAAAFGGVNQWTWKMGKGSPEFEQNPVFETNQDIEQFNLNILIAYCGIPHVSKEINQQWVKSFVCGETRLIFEKIADLTKNFSKAVKNKNFKAAAEFMNQETKLRLEMTPDVLDNTGKKLFEKAANCDCGARFTGAGGGGCLWAVGEAWDIQHLRSVWQEILEPVEAAKILDTKIETKGIIIHKP</sequence>
<dbReference type="Gene3D" id="3.30.230.120">
    <property type="match status" value="1"/>
</dbReference>
<dbReference type="Pfam" id="PF00288">
    <property type="entry name" value="GHMP_kinases_N"/>
    <property type="match status" value="1"/>
</dbReference>
<evidence type="ECO:0000256" key="2">
    <source>
        <dbReference type="ARBA" id="ARBA00022777"/>
    </source>
</evidence>
<keyword evidence="2 5" id="KW-0418">Kinase</keyword>
<protein>
    <submittedName>
        <fullName evidence="5">D-glycero-alpha-D-manno-heptose-7-phosphate kinase</fullName>
    </submittedName>
</protein>
<organism evidence="5 6">
    <name type="scientific">Desulfobacula phenolica</name>
    <dbReference type="NCBI Taxonomy" id="90732"/>
    <lineage>
        <taxon>Bacteria</taxon>
        <taxon>Pseudomonadati</taxon>
        <taxon>Thermodesulfobacteriota</taxon>
        <taxon>Desulfobacteria</taxon>
        <taxon>Desulfobacterales</taxon>
        <taxon>Desulfobacteraceae</taxon>
        <taxon>Desulfobacula</taxon>
    </lineage>
</organism>
<dbReference type="AlphaFoldDB" id="A0A1H2EUQ0"/>
<reference evidence="6" key="1">
    <citation type="submission" date="2016-10" db="EMBL/GenBank/DDBJ databases">
        <authorList>
            <person name="Varghese N."/>
            <person name="Submissions S."/>
        </authorList>
    </citation>
    <scope>NUCLEOTIDE SEQUENCE [LARGE SCALE GENOMIC DNA]</scope>
    <source>
        <strain evidence="6">DSM 3384</strain>
    </source>
</reference>
<feature type="domain" description="GHMP kinase N-terminal" evidence="4">
    <location>
        <begin position="91"/>
        <end position="170"/>
    </location>
</feature>
<name>A0A1H2EUQ0_9BACT</name>
<evidence type="ECO:0000313" key="5">
    <source>
        <dbReference type="EMBL" id="SDT98815.1"/>
    </source>
</evidence>
<accession>A0A1H2EUQ0</accession>
<keyword evidence="2 5" id="KW-0808">Transferase</keyword>